<dbReference type="PANTHER" id="PTHR18921">
    <property type="entry name" value="MYOSIN HEAVY CHAIN - RELATED"/>
    <property type="match status" value="1"/>
</dbReference>
<feature type="coiled-coil region" evidence="4">
    <location>
        <begin position="1472"/>
        <end position="1499"/>
    </location>
</feature>
<dbReference type="GO" id="GO:0031267">
    <property type="term" value="F:small GTPase binding"/>
    <property type="evidence" value="ECO:0007669"/>
    <property type="project" value="TreeGrafter"/>
</dbReference>
<feature type="compositionally biased region" description="Basic and acidic residues" evidence="5">
    <location>
        <begin position="633"/>
        <end position="642"/>
    </location>
</feature>
<keyword evidence="2" id="KW-0333">Golgi apparatus</keyword>
<feature type="domain" description="GRIP" evidence="6">
    <location>
        <begin position="1906"/>
        <end position="1955"/>
    </location>
</feature>
<feature type="coiled-coil region" evidence="4">
    <location>
        <begin position="1273"/>
        <end position="1381"/>
    </location>
</feature>
<feature type="region of interest" description="Disordered" evidence="5">
    <location>
        <begin position="631"/>
        <end position="673"/>
    </location>
</feature>
<comment type="caution">
    <text evidence="7">The sequence shown here is derived from an EMBL/GenBank/DDBJ whole genome shotgun (WGS) entry which is preliminary data.</text>
</comment>
<evidence type="ECO:0000256" key="5">
    <source>
        <dbReference type="SAM" id="MobiDB-lite"/>
    </source>
</evidence>
<evidence type="ECO:0000256" key="3">
    <source>
        <dbReference type="ARBA" id="ARBA00023054"/>
    </source>
</evidence>
<evidence type="ECO:0000256" key="4">
    <source>
        <dbReference type="SAM" id="Coils"/>
    </source>
</evidence>
<dbReference type="STRING" id="6573.A0A210PQ51"/>
<gene>
    <name evidence="7" type="ORF">KP79_PYT09930</name>
</gene>
<dbReference type="GO" id="GO:0007030">
    <property type="term" value="P:Golgi organization"/>
    <property type="evidence" value="ECO:0007669"/>
    <property type="project" value="TreeGrafter"/>
</dbReference>
<name>A0A210PQ51_MIZYE</name>
<protein>
    <submittedName>
        <fullName evidence="7">Thyroid receptor-interacting protein 11</fullName>
    </submittedName>
</protein>
<reference evidence="7 8" key="1">
    <citation type="journal article" date="2017" name="Nat. Ecol. Evol.">
        <title>Scallop genome provides insights into evolution of bilaterian karyotype and development.</title>
        <authorList>
            <person name="Wang S."/>
            <person name="Zhang J."/>
            <person name="Jiao W."/>
            <person name="Li J."/>
            <person name="Xun X."/>
            <person name="Sun Y."/>
            <person name="Guo X."/>
            <person name="Huan P."/>
            <person name="Dong B."/>
            <person name="Zhang L."/>
            <person name="Hu X."/>
            <person name="Sun X."/>
            <person name="Wang J."/>
            <person name="Zhao C."/>
            <person name="Wang Y."/>
            <person name="Wang D."/>
            <person name="Huang X."/>
            <person name="Wang R."/>
            <person name="Lv J."/>
            <person name="Li Y."/>
            <person name="Zhang Z."/>
            <person name="Liu B."/>
            <person name="Lu W."/>
            <person name="Hui Y."/>
            <person name="Liang J."/>
            <person name="Zhou Z."/>
            <person name="Hou R."/>
            <person name="Li X."/>
            <person name="Liu Y."/>
            <person name="Li H."/>
            <person name="Ning X."/>
            <person name="Lin Y."/>
            <person name="Zhao L."/>
            <person name="Xing Q."/>
            <person name="Dou J."/>
            <person name="Li Y."/>
            <person name="Mao J."/>
            <person name="Guo H."/>
            <person name="Dou H."/>
            <person name="Li T."/>
            <person name="Mu C."/>
            <person name="Jiang W."/>
            <person name="Fu Q."/>
            <person name="Fu X."/>
            <person name="Miao Y."/>
            <person name="Liu J."/>
            <person name="Yu Q."/>
            <person name="Li R."/>
            <person name="Liao H."/>
            <person name="Li X."/>
            <person name="Kong Y."/>
            <person name="Jiang Z."/>
            <person name="Chourrout D."/>
            <person name="Li R."/>
            <person name="Bao Z."/>
        </authorList>
    </citation>
    <scope>NUCLEOTIDE SEQUENCE [LARGE SCALE GENOMIC DNA]</scope>
    <source>
        <strain evidence="7 8">PY_sf001</strain>
    </source>
</reference>
<feature type="region of interest" description="Disordered" evidence="5">
    <location>
        <begin position="361"/>
        <end position="397"/>
    </location>
</feature>
<feature type="region of interest" description="Disordered" evidence="5">
    <location>
        <begin position="266"/>
        <end position="288"/>
    </location>
</feature>
<dbReference type="SUPFAM" id="SSF57997">
    <property type="entry name" value="Tropomyosin"/>
    <property type="match status" value="1"/>
</dbReference>
<evidence type="ECO:0000256" key="1">
    <source>
        <dbReference type="ARBA" id="ARBA00004555"/>
    </source>
</evidence>
<comment type="subcellular location">
    <subcellularLocation>
        <location evidence="1">Golgi apparatus</location>
    </subcellularLocation>
</comment>
<feature type="compositionally biased region" description="Polar residues" evidence="5">
    <location>
        <begin position="643"/>
        <end position="652"/>
    </location>
</feature>
<evidence type="ECO:0000256" key="2">
    <source>
        <dbReference type="ARBA" id="ARBA00023034"/>
    </source>
</evidence>
<feature type="coiled-coil region" evidence="4">
    <location>
        <begin position="822"/>
        <end position="964"/>
    </location>
</feature>
<dbReference type="OrthoDB" id="425925at2759"/>
<feature type="coiled-coil region" evidence="4">
    <location>
        <begin position="1574"/>
        <end position="1615"/>
    </location>
</feature>
<feature type="compositionally biased region" description="Basic and acidic residues" evidence="5">
    <location>
        <begin position="361"/>
        <end position="372"/>
    </location>
</feature>
<evidence type="ECO:0000259" key="6">
    <source>
        <dbReference type="PROSITE" id="PS50913"/>
    </source>
</evidence>
<feature type="coiled-coil region" evidence="4">
    <location>
        <begin position="1015"/>
        <end position="1155"/>
    </location>
</feature>
<proteinExistence type="predicted"/>
<feature type="region of interest" description="Disordered" evidence="5">
    <location>
        <begin position="1219"/>
        <end position="1240"/>
    </location>
</feature>
<sequence>MQDVYKQKLNDLRKKFKTEVMEKEDTILDLRKQLQSCESSVTDQSISPENLSQDAASLKTQVENLEEERVDHLAQIERLTIQVKQLGDDLESSQTNREKDVAQVQKTLQDREAEVAALRKEYEKVCSSLHSTKYHLLDQLDANHAQALDLLGDLQEVRRVMGSEARTHRQRVAKEKQELVNQIIQSGNKQRNLKDCVAVLQEEQDAVTTETNEILTDLGNTEHQKLTAGIIDSMEQENLILKKNAIEHQEQITLLEKALQTVSVERQRSDSGVQSASDQDQLSVTTEMSELSQRNKQLDEQVALLQKQISQYELDIEQFEMVKSDWHSEKEAMEDVLMDLREELRDKENSLNILQAEKGLAEAERRGRRAQELEETEAESAENASLPDPVDSDSDIDNSSVDLAMELESFSQKVELLTQANAQLEYERDLLISEKAYSKDEVSEEETGAKSDELVAMEKMLAVKDDQIAEMTVDKESLEAHIKEMTLQHQQQIQEAVLASQQELSTSVDQVSHLQQDIQQLQLDKSALETSLAETEKTGDSENAIQEQLDASLCQVSRLKTELQEKEGQLSEAQTEKTELETGLEELDAQNQEAMDQLIRIRDDLVKQVEQARVQGNSAVEDTKKLTQQLAETQRKLEESQTRSESLQQQLDSAKGQSEVKGESSSEEVENLTQAKDDLIELVKEARSQVQEKEEMVQKLEVQLEEAQWLTQEKEEQISNLQQQLMSLREWEGMDDQADVSDTDLSDIKDKNLTLENDVNRLKQSLTELEQVCDKKDNEIKDMKQKLQSGALAVNDLHMDIKDLEDSLKKSDKTISEKVATIKTLRTSKVELQTKISDLEVRLYSLQQSYESLQKENGGNSESDNLRERLRVTDEEISSLKTNIEKYKQKQEETTAEKECLELHIKELNTKVEESSKLNADLTQQLSKDKECFETELSQSSDKIAKFEQKIHALQSEKESQEKDFKITQGTYEGKIKDWEEYVRELKKEQELDSTSLDVERQRLIEACHMKDVEVTELQGKIEHLKGVAEDLREQMESALDNHKQLSDLLREKESNILAIGQEKAQLEEEQEASIAKIREQDLMLRNLQSLEESLHTLQEENRGLRTALEDLKHSKGNSTDSSTIDVVTDLESELTLTKQRIAELELEIAEYQSQVKVTSFVENESAFSREQVTQMEEELAISRQTVSSQDDKVRELQNSLLEKDSEISQLGRQLKEISSTENDFKANGSQDYPDKSETEVNEDILVKSSAQTVTMQNGGLGDEDWEGEESKVVEEMEQLQQIIQEKDKVIRELQLNNTSLLKMMDNKAAKGEHNILDVHRLENEVRALKMEREQILAVMNEKSRECSNQRSEVHRLMNIISAEKVALDKLTTDNQELMQKKESPLEDMHKEALQNLSRLVRDRDMEVEALTQKNQTLLQAEREQMVTFLNQKHQESIAYHNEIQRLRSYMTSESEKYTLIQQDFDKLKPQFEDKKQALLKIQNELINYKQKYTELEVKHGELLQRSNASETVDLSSYNSRVEEVKSLQEKNLEMIEVLNDRDSKIQSLHQQCVEWKESVACKDTEISGLHKQLDSLTFQLQGLQTELEDLNTQRSSLQQNSNEQAAQLQHLKNANGQLTLVLQQREFQLKSLEEKSQTLTAIVQDQQKGTDQQEQVDRLMQENEATLNQARKLQTERDQAMMVVSQHQQSVLQLQREAASQKEREAKALRELERLKGHLLQVEESYTKEALEAEEREKDLRNRLAGAEESLISSSSAVENASQQASLQVGSLHQQLMAAATQRDQAYLQISALQDQCQQYSMSLANLQMVLEQFQQEKEALVATEVEHYLRENSSLQNSKVQLQKELTQTKESLSEAEDGLEAAARLMEQLDKKDEALAALKEEVQLRETTLKAAEEQISELQTIRESKVEKVVIRNLFLGYFTTPKDQQYQVLKAIGGVLSFTPTDFEKINVLNKGWIPGFLRFGGGAGSPSPVSSSVHTPQRLNMSTPRADKSFSELFVKFLEKESTPPPPSLRLPAEEMVLDVQRHKDKAAYNPFTAPRHVAMPGQTGTSTASYDSHILMSSAPMSPTLGVFTPITAHSTPINTSRIAGMYREGSSSRWGISFRISKVNYMTSVCTCIIIISEDIEKISQACVC</sequence>
<dbReference type="InterPro" id="IPR000237">
    <property type="entry name" value="GRIP_dom"/>
</dbReference>
<feature type="coiled-coil region" evidence="4">
    <location>
        <begin position="1657"/>
        <end position="1751"/>
    </location>
</feature>
<evidence type="ECO:0000313" key="7">
    <source>
        <dbReference type="EMBL" id="OWF38608.1"/>
    </source>
</evidence>
<evidence type="ECO:0000313" key="8">
    <source>
        <dbReference type="Proteomes" id="UP000242188"/>
    </source>
</evidence>
<feature type="coiled-coil region" evidence="4">
    <location>
        <begin position="1798"/>
        <end position="1913"/>
    </location>
</feature>
<dbReference type="Gene3D" id="1.10.287.1490">
    <property type="match status" value="1"/>
</dbReference>
<dbReference type="PROSITE" id="PS50913">
    <property type="entry name" value="GRIP"/>
    <property type="match status" value="1"/>
</dbReference>
<feature type="coiled-coil region" evidence="4">
    <location>
        <begin position="6"/>
        <end position="121"/>
    </location>
</feature>
<dbReference type="EMBL" id="NEDP02005560">
    <property type="protein sequence ID" value="OWF38608.1"/>
    <property type="molecule type" value="Genomic_DNA"/>
</dbReference>
<organism evidence="7 8">
    <name type="scientific">Mizuhopecten yessoensis</name>
    <name type="common">Japanese scallop</name>
    <name type="synonym">Patinopecten yessoensis</name>
    <dbReference type="NCBI Taxonomy" id="6573"/>
    <lineage>
        <taxon>Eukaryota</taxon>
        <taxon>Metazoa</taxon>
        <taxon>Spiralia</taxon>
        <taxon>Lophotrochozoa</taxon>
        <taxon>Mollusca</taxon>
        <taxon>Bivalvia</taxon>
        <taxon>Autobranchia</taxon>
        <taxon>Pteriomorphia</taxon>
        <taxon>Pectinida</taxon>
        <taxon>Pectinoidea</taxon>
        <taxon>Pectinidae</taxon>
        <taxon>Mizuhopecten</taxon>
    </lineage>
</organism>
<keyword evidence="8" id="KW-1185">Reference proteome</keyword>
<dbReference type="PANTHER" id="PTHR18921:SF2">
    <property type="entry name" value="THYROID RECEPTOR-INTERACTING PROTEIN 11"/>
    <property type="match status" value="1"/>
</dbReference>
<keyword evidence="7" id="KW-0675">Receptor</keyword>
<keyword evidence="3 4" id="KW-0175">Coiled coil</keyword>
<dbReference type="Proteomes" id="UP000242188">
    <property type="component" value="Unassembled WGS sequence"/>
</dbReference>
<dbReference type="GO" id="GO:0005794">
    <property type="term" value="C:Golgi apparatus"/>
    <property type="evidence" value="ECO:0007669"/>
    <property type="project" value="UniProtKB-SubCell"/>
</dbReference>
<dbReference type="GO" id="GO:0006888">
    <property type="term" value="P:endoplasmic reticulum to Golgi vesicle-mediated transport"/>
    <property type="evidence" value="ECO:0007669"/>
    <property type="project" value="TreeGrafter"/>
</dbReference>
<accession>A0A210PQ51</accession>